<sequence length="148" mass="17153">MYGLYACLIIALVQGIQGSVLDIEFDEVDFLDTTDEFDNQSFLTELEQFYDATEHKKNCSELAQGVLAVYDLSHNLTDWAYESMMHLNDDVYTVLQCTVTAQVQCLFDTLQKTRDDALKVLPEFLAYRKEFEALYHRVRNGLKLCFRP</sequence>
<evidence type="ECO:0008006" key="4">
    <source>
        <dbReference type="Google" id="ProtNLM"/>
    </source>
</evidence>
<keyword evidence="3" id="KW-1185">Reference proteome</keyword>
<organism evidence="2 3">
    <name type="scientific">Cimex lectularius</name>
    <name type="common">Bed bug</name>
    <name type="synonym">Acanthia lectularia</name>
    <dbReference type="NCBI Taxonomy" id="79782"/>
    <lineage>
        <taxon>Eukaryota</taxon>
        <taxon>Metazoa</taxon>
        <taxon>Ecdysozoa</taxon>
        <taxon>Arthropoda</taxon>
        <taxon>Hexapoda</taxon>
        <taxon>Insecta</taxon>
        <taxon>Pterygota</taxon>
        <taxon>Neoptera</taxon>
        <taxon>Paraneoptera</taxon>
        <taxon>Hemiptera</taxon>
        <taxon>Heteroptera</taxon>
        <taxon>Panheteroptera</taxon>
        <taxon>Cimicomorpha</taxon>
        <taxon>Cimicidae</taxon>
        <taxon>Cimex</taxon>
    </lineage>
</organism>
<dbReference type="Proteomes" id="UP000494040">
    <property type="component" value="Unassembled WGS sequence"/>
</dbReference>
<dbReference type="EnsemblMetazoa" id="XM_014385816.1">
    <property type="protein sequence ID" value="XP_014241302.1"/>
    <property type="gene ID" value="LOC106662020"/>
</dbReference>
<feature type="signal peptide" evidence="1">
    <location>
        <begin position="1"/>
        <end position="18"/>
    </location>
</feature>
<protein>
    <recommendedName>
        <fullName evidence="4">Secreted protein</fullName>
    </recommendedName>
</protein>
<accession>A0A8I6R8N9</accession>
<evidence type="ECO:0000313" key="2">
    <source>
        <dbReference type="EnsemblMetazoa" id="XP_014241302.1"/>
    </source>
</evidence>
<dbReference type="RefSeq" id="XP_014241302.1">
    <property type="nucleotide sequence ID" value="XM_014385816.1"/>
</dbReference>
<dbReference type="AlphaFoldDB" id="A0A8I6R8N9"/>
<feature type="chain" id="PRO_5035327111" description="Secreted protein" evidence="1">
    <location>
        <begin position="19"/>
        <end position="148"/>
    </location>
</feature>
<dbReference type="GeneID" id="106662020"/>
<evidence type="ECO:0000256" key="1">
    <source>
        <dbReference type="SAM" id="SignalP"/>
    </source>
</evidence>
<proteinExistence type="predicted"/>
<keyword evidence="1" id="KW-0732">Signal</keyword>
<evidence type="ECO:0000313" key="3">
    <source>
        <dbReference type="Proteomes" id="UP000494040"/>
    </source>
</evidence>
<name>A0A8I6R8N9_CIMLE</name>
<dbReference type="KEGG" id="clec:106662020"/>
<reference evidence="2" key="1">
    <citation type="submission" date="2022-01" db="UniProtKB">
        <authorList>
            <consortium name="EnsemblMetazoa"/>
        </authorList>
    </citation>
    <scope>IDENTIFICATION</scope>
</reference>